<evidence type="ECO:0000256" key="5">
    <source>
        <dbReference type="ARBA" id="ARBA00022692"/>
    </source>
</evidence>
<dbReference type="GO" id="GO:0034702">
    <property type="term" value="C:monoatomic ion channel complex"/>
    <property type="evidence" value="ECO:0007669"/>
    <property type="project" value="UniProtKB-KW"/>
</dbReference>
<evidence type="ECO:0000259" key="14">
    <source>
        <dbReference type="Pfam" id="PF00520"/>
    </source>
</evidence>
<evidence type="ECO:0000256" key="7">
    <source>
        <dbReference type="ARBA" id="ARBA00022989"/>
    </source>
</evidence>
<dbReference type="Proteomes" id="UP001174936">
    <property type="component" value="Unassembled WGS sequence"/>
</dbReference>
<dbReference type="GO" id="GO:0030171">
    <property type="term" value="F:voltage-gated proton channel activity"/>
    <property type="evidence" value="ECO:0007669"/>
    <property type="project" value="InterPro"/>
</dbReference>
<evidence type="ECO:0000256" key="2">
    <source>
        <dbReference type="ARBA" id="ARBA00015897"/>
    </source>
</evidence>
<evidence type="ECO:0000256" key="8">
    <source>
        <dbReference type="ARBA" id="ARBA00023054"/>
    </source>
</evidence>
<evidence type="ECO:0000256" key="4">
    <source>
        <dbReference type="ARBA" id="ARBA00022475"/>
    </source>
</evidence>
<name>A0AA40CPH7_9PEZI</name>
<organism evidence="15 16">
    <name type="scientific">Cercophora newfieldiana</name>
    <dbReference type="NCBI Taxonomy" id="92897"/>
    <lineage>
        <taxon>Eukaryota</taxon>
        <taxon>Fungi</taxon>
        <taxon>Dikarya</taxon>
        <taxon>Ascomycota</taxon>
        <taxon>Pezizomycotina</taxon>
        <taxon>Sordariomycetes</taxon>
        <taxon>Sordariomycetidae</taxon>
        <taxon>Sordariales</taxon>
        <taxon>Lasiosphaeriaceae</taxon>
        <taxon>Cercophora</taxon>
    </lineage>
</organism>
<evidence type="ECO:0000256" key="11">
    <source>
        <dbReference type="ARBA" id="ARBA00023303"/>
    </source>
</evidence>
<keyword evidence="6" id="KW-0851">Voltage-gated channel</keyword>
<dbReference type="PANTHER" id="PTHR46480:SF1">
    <property type="entry name" value="VOLTAGE-GATED HYDROGEN CHANNEL 1"/>
    <property type="match status" value="1"/>
</dbReference>
<keyword evidence="10 13" id="KW-0472">Membrane</keyword>
<keyword evidence="11" id="KW-0407">Ion channel</keyword>
<evidence type="ECO:0000256" key="6">
    <source>
        <dbReference type="ARBA" id="ARBA00022882"/>
    </source>
</evidence>
<evidence type="ECO:0000256" key="12">
    <source>
        <dbReference type="ARBA" id="ARBA00031989"/>
    </source>
</evidence>
<feature type="transmembrane region" description="Helical" evidence="13">
    <location>
        <begin position="101"/>
        <end position="122"/>
    </location>
</feature>
<evidence type="ECO:0000256" key="9">
    <source>
        <dbReference type="ARBA" id="ARBA00023065"/>
    </source>
</evidence>
<keyword evidence="4" id="KW-1003">Cell membrane</keyword>
<dbReference type="Pfam" id="PF00520">
    <property type="entry name" value="Ion_trans"/>
    <property type="match status" value="1"/>
</dbReference>
<dbReference type="InterPro" id="IPR031846">
    <property type="entry name" value="Hvcn1"/>
</dbReference>
<keyword evidence="7 13" id="KW-1133">Transmembrane helix</keyword>
<dbReference type="Gene3D" id="1.20.120.350">
    <property type="entry name" value="Voltage-gated potassium channels. Chain C"/>
    <property type="match status" value="1"/>
</dbReference>
<comment type="caution">
    <text evidence="15">The sequence shown here is derived from an EMBL/GenBank/DDBJ whole genome shotgun (WGS) entry which is preliminary data.</text>
</comment>
<reference evidence="15" key="1">
    <citation type="submission" date="2023-06" db="EMBL/GenBank/DDBJ databases">
        <title>Genome-scale phylogeny and comparative genomics of the fungal order Sordariales.</title>
        <authorList>
            <consortium name="Lawrence Berkeley National Laboratory"/>
            <person name="Hensen N."/>
            <person name="Bonometti L."/>
            <person name="Westerberg I."/>
            <person name="Brannstrom I.O."/>
            <person name="Guillou S."/>
            <person name="Cros-Aarteil S."/>
            <person name="Calhoun S."/>
            <person name="Haridas S."/>
            <person name="Kuo A."/>
            <person name="Mondo S."/>
            <person name="Pangilinan J."/>
            <person name="Riley R."/>
            <person name="Labutti K."/>
            <person name="Andreopoulos B."/>
            <person name="Lipzen A."/>
            <person name="Chen C."/>
            <person name="Yanf M."/>
            <person name="Daum C."/>
            <person name="Ng V."/>
            <person name="Clum A."/>
            <person name="Steindorff A."/>
            <person name="Ohm R."/>
            <person name="Martin F."/>
            <person name="Silar P."/>
            <person name="Natvig D."/>
            <person name="Lalanne C."/>
            <person name="Gautier V."/>
            <person name="Ament-Velasquez S.L."/>
            <person name="Kruys A."/>
            <person name="Hutchinson M.I."/>
            <person name="Powell A.J."/>
            <person name="Barry K."/>
            <person name="Miller A.N."/>
            <person name="Grigoriev I.V."/>
            <person name="Debuchy R."/>
            <person name="Gladieux P."/>
            <person name="Thoren M.H."/>
            <person name="Johannesson H."/>
        </authorList>
    </citation>
    <scope>NUCLEOTIDE SEQUENCE</scope>
    <source>
        <strain evidence="15">SMH2532-1</strain>
    </source>
</reference>
<dbReference type="PANTHER" id="PTHR46480">
    <property type="entry name" value="F20B24.22"/>
    <property type="match status" value="1"/>
</dbReference>
<accession>A0AA40CPH7</accession>
<keyword evidence="5 13" id="KW-0812">Transmembrane</keyword>
<dbReference type="InterPro" id="IPR027359">
    <property type="entry name" value="Volt_channel_dom_sf"/>
</dbReference>
<keyword evidence="3" id="KW-0813">Transport</keyword>
<keyword evidence="16" id="KW-1185">Reference proteome</keyword>
<evidence type="ECO:0000313" key="15">
    <source>
        <dbReference type="EMBL" id="KAK0644524.1"/>
    </source>
</evidence>
<evidence type="ECO:0000256" key="13">
    <source>
        <dbReference type="SAM" id="Phobius"/>
    </source>
</evidence>
<evidence type="ECO:0000256" key="10">
    <source>
        <dbReference type="ARBA" id="ARBA00023136"/>
    </source>
</evidence>
<evidence type="ECO:0000313" key="16">
    <source>
        <dbReference type="Proteomes" id="UP001174936"/>
    </source>
</evidence>
<feature type="non-terminal residue" evidence="15">
    <location>
        <position position="172"/>
    </location>
</feature>
<proteinExistence type="predicted"/>
<dbReference type="EMBL" id="JAULSV010000005">
    <property type="protein sequence ID" value="KAK0644524.1"/>
    <property type="molecule type" value="Genomic_DNA"/>
</dbReference>
<dbReference type="AlphaFoldDB" id="A0AA40CPH7"/>
<keyword evidence="8" id="KW-0175">Coiled coil</keyword>
<protein>
    <recommendedName>
        <fullName evidence="2">Voltage-gated hydrogen channel 1</fullName>
    </recommendedName>
    <alternativeName>
        <fullName evidence="12">Hydrogen voltage-gated channel 1</fullName>
    </alternativeName>
</protein>
<gene>
    <name evidence="15" type="ORF">B0T16DRAFT_356452</name>
</gene>
<feature type="transmembrane region" description="Helical" evidence="13">
    <location>
        <begin position="24"/>
        <end position="47"/>
    </location>
</feature>
<feature type="transmembrane region" description="Helical" evidence="13">
    <location>
        <begin position="67"/>
        <end position="89"/>
    </location>
</feature>
<sequence length="172" mass="19299">MLSARHAAARAETRAFLETKTKHYMVMGLVALDVLAILADVFIALMACDMRLEDEKEGTWVGVTRGALHVTAAVLSGVFLVELGVMIWLGGLGEFFEEWFYCFDAFVIVTSFVIDVVAHGTLEEIGSLIIVLRLWRVVKIVDELGVSAEERTQEMDRKLAVLERRVVKLEKR</sequence>
<evidence type="ECO:0000256" key="1">
    <source>
        <dbReference type="ARBA" id="ARBA00004651"/>
    </source>
</evidence>
<evidence type="ECO:0000256" key="3">
    <source>
        <dbReference type="ARBA" id="ARBA00022448"/>
    </source>
</evidence>
<dbReference type="GO" id="GO:0005886">
    <property type="term" value="C:plasma membrane"/>
    <property type="evidence" value="ECO:0007669"/>
    <property type="project" value="UniProtKB-SubCell"/>
</dbReference>
<feature type="domain" description="Ion transport" evidence="14">
    <location>
        <begin position="44"/>
        <end position="141"/>
    </location>
</feature>
<dbReference type="InterPro" id="IPR005821">
    <property type="entry name" value="Ion_trans_dom"/>
</dbReference>
<keyword evidence="9" id="KW-0406">Ion transport</keyword>
<comment type="subcellular location">
    <subcellularLocation>
        <location evidence="1">Cell membrane</location>
        <topology evidence="1">Multi-pass membrane protein</topology>
    </subcellularLocation>
</comment>